<dbReference type="Gene3D" id="1.20.120.1810">
    <property type="match status" value="1"/>
</dbReference>
<protein>
    <recommendedName>
        <fullName evidence="1">RNA polymerase sigma-70 domain-containing protein</fullName>
    </recommendedName>
</protein>
<evidence type="ECO:0000313" key="2">
    <source>
        <dbReference type="EMBL" id="QOV20020.1"/>
    </source>
</evidence>
<dbReference type="PROSITE" id="PS00715">
    <property type="entry name" value="SIGMA70_1"/>
    <property type="match status" value="1"/>
</dbReference>
<dbReference type="InterPro" id="IPR013325">
    <property type="entry name" value="RNA_pol_sigma_r2"/>
</dbReference>
<dbReference type="KEGG" id="bliq:INP51_03435"/>
<dbReference type="AlphaFoldDB" id="A0A7M2RL02"/>
<dbReference type="RefSeq" id="WP_193736340.1">
    <property type="nucleotide sequence ID" value="NZ_CP063304.1"/>
</dbReference>
<sequence>MNVESFQKKLGEIMKLAKYNNNILNYDIAVHFFEEDHLNEDQTASILAYLRSQGVHIKNGLGDDGTKADGPVPFVTKKTPDPLTQEEEEYLKDYLEEIRGGFESEEQEKRLLRSALEGDDEAKKRLIEAYVPDVISSVRKFHRKEFFAGDMLQEGNLGLIMALEDIADHKDTNLRAWIMGSIDQAILTAIQAQEQQKWEDDALVGRVEKLESAVKQLTDESEEKFSVEELSALLDMSVDEIEDVLRLTGDDK</sequence>
<accession>A0A7M2RL02</accession>
<organism evidence="2 3">
    <name type="scientific">Blautia liquoris</name>
    <dbReference type="NCBI Taxonomy" id="2779518"/>
    <lineage>
        <taxon>Bacteria</taxon>
        <taxon>Bacillati</taxon>
        <taxon>Bacillota</taxon>
        <taxon>Clostridia</taxon>
        <taxon>Lachnospirales</taxon>
        <taxon>Lachnospiraceae</taxon>
        <taxon>Blautia</taxon>
    </lineage>
</organism>
<feature type="domain" description="RNA polymerase sigma-70" evidence="1">
    <location>
        <begin position="150"/>
        <end position="163"/>
    </location>
</feature>
<dbReference type="InterPro" id="IPR007627">
    <property type="entry name" value="RNA_pol_sigma70_r2"/>
</dbReference>
<name>A0A7M2RL02_9FIRM</name>
<dbReference type="Pfam" id="PF04542">
    <property type="entry name" value="Sigma70_r2"/>
    <property type="match status" value="1"/>
</dbReference>
<proteinExistence type="predicted"/>
<gene>
    <name evidence="2" type="ORF">INP51_03435</name>
</gene>
<keyword evidence="3" id="KW-1185">Reference proteome</keyword>
<evidence type="ECO:0000259" key="1">
    <source>
        <dbReference type="PROSITE" id="PS00715"/>
    </source>
</evidence>
<dbReference type="GO" id="GO:0003700">
    <property type="term" value="F:DNA-binding transcription factor activity"/>
    <property type="evidence" value="ECO:0007669"/>
    <property type="project" value="InterPro"/>
</dbReference>
<dbReference type="SUPFAM" id="SSF88946">
    <property type="entry name" value="Sigma2 domain of RNA polymerase sigma factors"/>
    <property type="match status" value="1"/>
</dbReference>
<reference evidence="2 3" key="1">
    <citation type="submission" date="2020-10" db="EMBL/GenBank/DDBJ databases">
        <title>Blautia liquoris sp.nov., isolated from the mud in a fermentation cellar used for the production of Chinese strong-flavoured liquor.</title>
        <authorList>
            <person name="Lu L."/>
        </authorList>
    </citation>
    <scope>NUCLEOTIDE SEQUENCE [LARGE SCALE GENOMIC DNA]</scope>
    <source>
        <strain evidence="2 3">LZLJ-3</strain>
    </source>
</reference>
<evidence type="ECO:0000313" key="3">
    <source>
        <dbReference type="Proteomes" id="UP000593601"/>
    </source>
</evidence>
<dbReference type="GO" id="GO:0006352">
    <property type="term" value="P:DNA-templated transcription initiation"/>
    <property type="evidence" value="ECO:0007669"/>
    <property type="project" value="InterPro"/>
</dbReference>
<dbReference type="EMBL" id="CP063304">
    <property type="protein sequence ID" value="QOV20020.1"/>
    <property type="molecule type" value="Genomic_DNA"/>
</dbReference>
<dbReference type="InterPro" id="IPR000943">
    <property type="entry name" value="RNA_pol_sigma70"/>
</dbReference>
<dbReference type="Proteomes" id="UP000593601">
    <property type="component" value="Chromosome"/>
</dbReference>